<dbReference type="EMBL" id="BARS01012691">
    <property type="protein sequence ID" value="GAF89154.1"/>
    <property type="molecule type" value="Genomic_DNA"/>
</dbReference>
<name>X0T7G8_9ZZZZ</name>
<reference evidence="2" key="1">
    <citation type="journal article" date="2014" name="Front. Microbiol.">
        <title>High frequency of phylogenetically diverse reductive dehalogenase-homologous genes in deep subseafloor sedimentary metagenomes.</title>
        <authorList>
            <person name="Kawai M."/>
            <person name="Futagami T."/>
            <person name="Toyoda A."/>
            <person name="Takaki Y."/>
            <person name="Nishi S."/>
            <person name="Hori S."/>
            <person name="Arai W."/>
            <person name="Tsubouchi T."/>
            <person name="Morono Y."/>
            <person name="Uchiyama I."/>
            <person name="Ito T."/>
            <person name="Fujiyama A."/>
            <person name="Inagaki F."/>
            <person name="Takami H."/>
        </authorList>
    </citation>
    <scope>NUCLEOTIDE SEQUENCE</scope>
    <source>
        <strain evidence="2">Expedition CK06-06</strain>
    </source>
</reference>
<keyword evidence="1" id="KW-0812">Transmembrane</keyword>
<gene>
    <name evidence="2" type="ORF">S01H1_22475</name>
</gene>
<proteinExistence type="predicted"/>
<sequence>MVNMSNTCETHPPAHGLRSRMSAGVDWFIPARVRSGDRDGLRRARLVVVFASVCIALAIMFAAILIKGEFRP</sequence>
<dbReference type="AlphaFoldDB" id="X0T7G8"/>
<feature type="transmembrane region" description="Helical" evidence="1">
    <location>
        <begin position="44"/>
        <end position="66"/>
    </location>
</feature>
<feature type="non-terminal residue" evidence="2">
    <location>
        <position position="72"/>
    </location>
</feature>
<comment type="caution">
    <text evidence="2">The sequence shown here is derived from an EMBL/GenBank/DDBJ whole genome shotgun (WGS) entry which is preliminary data.</text>
</comment>
<evidence type="ECO:0000313" key="2">
    <source>
        <dbReference type="EMBL" id="GAF89154.1"/>
    </source>
</evidence>
<accession>X0T7G8</accession>
<protein>
    <submittedName>
        <fullName evidence="2">Uncharacterized protein</fullName>
    </submittedName>
</protein>
<keyword evidence="1" id="KW-0472">Membrane</keyword>
<organism evidence="2">
    <name type="scientific">marine sediment metagenome</name>
    <dbReference type="NCBI Taxonomy" id="412755"/>
    <lineage>
        <taxon>unclassified sequences</taxon>
        <taxon>metagenomes</taxon>
        <taxon>ecological metagenomes</taxon>
    </lineage>
</organism>
<keyword evidence="1" id="KW-1133">Transmembrane helix</keyword>
<evidence type="ECO:0000256" key="1">
    <source>
        <dbReference type="SAM" id="Phobius"/>
    </source>
</evidence>